<reference evidence="3 4" key="1">
    <citation type="submission" date="2019-12" db="EMBL/GenBank/DDBJ databases">
        <authorList>
            <person name="Dong K."/>
        </authorList>
    </citation>
    <scope>NUCLEOTIDE SEQUENCE [LARGE SCALE GENOMIC DNA]</scope>
    <source>
        <strain evidence="3 4">JCM 31225</strain>
    </source>
</reference>
<accession>A0A6N8KVW5</accession>
<sequence>MKKKIYPSMLLLLLPLFIFMQACDKKNNPDPEPETPVNPEDPKPPVTPKPAKFYYVGYKYPSSFKETTKHAILRINDSLVNLSSTLISDAVDVYPLNNDVHITGYQQDKAGNRKVAYWKNNKVTLYGTAANISTGTAIFATGNKVYVAGMQQEPTGVGNYRWVNGVKERAGCCLSHTRINSMAEGNGSVVSAGQFALTAAMWVGGNIISLADATSNSFFIKTINKDIYVLGYRNQKSGTDVAAVWKNDQEIFVLPHGQNILSLAATMVGQDYYFVINSYDGSRGNATVYKNKTLLYKLSPTKNLEAKAIQVHEGKVYVLGNYYNGTKSSAVLWTNGQPKVLYDESKKIHLNDMVIK</sequence>
<evidence type="ECO:0000256" key="2">
    <source>
        <dbReference type="SAM" id="SignalP"/>
    </source>
</evidence>
<feature type="chain" id="PRO_5027024037" evidence="2">
    <location>
        <begin position="23"/>
        <end position="356"/>
    </location>
</feature>
<dbReference type="RefSeq" id="WP_160367527.1">
    <property type="nucleotide sequence ID" value="NZ_WSQA01000002.1"/>
</dbReference>
<keyword evidence="4" id="KW-1185">Reference proteome</keyword>
<protein>
    <submittedName>
        <fullName evidence="3">Uncharacterized protein</fullName>
    </submittedName>
</protein>
<evidence type="ECO:0000256" key="1">
    <source>
        <dbReference type="SAM" id="MobiDB-lite"/>
    </source>
</evidence>
<organism evidence="3 4">
    <name type="scientific">Sphingobacterium humi</name>
    <dbReference type="NCBI Taxonomy" id="1796905"/>
    <lineage>
        <taxon>Bacteria</taxon>
        <taxon>Pseudomonadati</taxon>
        <taxon>Bacteroidota</taxon>
        <taxon>Sphingobacteriia</taxon>
        <taxon>Sphingobacteriales</taxon>
        <taxon>Sphingobacteriaceae</taxon>
        <taxon>Sphingobacterium</taxon>
    </lineage>
</organism>
<dbReference type="AlphaFoldDB" id="A0A6N8KVW5"/>
<keyword evidence="2" id="KW-0732">Signal</keyword>
<proteinExistence type="predicted"/>
<dbReference type="OrthoDB" id="702815at2"/>
<feature type="signal peptide" evidence="2">
    <location>
        <begin position="1"/>
        <end position="22"/>
    </location>
</feature>
<gene>
    <name evidence="3" type="ORF">GQF63_02420</name>
</gene>
<comment type="caution">
    <text evidence="3">The sequence shown here is derived from an EMBL/GenBank/DDBJ whole genome shotgun (WGS) entry which is preliminary data.</text>
</comment>
<evidence type="ECO:0000313" key="4">
    <source>
        <dbReference type="Proteomes" id="UP000435036"/>
    </source>
</evidence>
<dbReference type="EMBL" id="WSQA01000002">
    <property type="protein sequence ID" value="MVZ60869.1"/>
    <property type="molecule type" value="Genomic_DNA"/>
</dbReference>
<dbReference type="Proteomes" id="UP000435036">
    <property type="component" value="Unassembled WGS sequence"/>
</dbReference>
<evidence type="ECO:0000313" key="3">
    <source>
        <dbReference type="EMBL" id="MVZ60869.1"/>
    </source>
</evidence>
<name>A0A6N8KVW5_9SPHI</name>
<feature type="region of interest" description="Disordered" evidence="1">
    <location>
        <begin position="28"/>
        <end position="48"/>
    </location>
</feature>
<dbReference type="PROSITE" id="PS51257">
    <property type="entry name" value="PROKAR_LIPOPROTEIN"/>
    <property type="match status" value="1"/>
</dbReference>